<keyword evidence="8 10" id="KW-1133">Transmembrane helix</keyword>
<comment type="subcellular location">
    <subcellularLocation>
        <location evidence="1">Cell inner membrane</location>
        <topology evidence="1">Single-pass membrane protein</topology>
    </subcellularLocation>
</comment>
<keyword evidence="9 10" id="KW-0472">Membrane</keyword>
<dbReference type="NCBIfam" id="TIGR01711">
    <property type="entry name" value="gspJ"/>
    <property type="match status" value="1"/>
</dbReference>
<evidence type="ECO:0000256" key="8">
    <source>
        <dbReference type="ARBA" id="ARBA00022989"/>
    </source>
</evidence>
<evidence type="ECO:0000313" key="11">
    <source>
        <dbReference type="EMBL" id="MBJ7550828.1"/>
    </source>
</evidence>
<protein>
    <recommendedName>
        <fullName evidence="3">Type II secretion system protein J</fullName>
    </recommendedName>
</protein>
<dbReference type="Gene3D" id="3.10.610.10">
    <property type="entry name" value="GSPII I/J protein-like"/>
    <property type="match status" value="1"/>
</dbReference>
<keyword evidence="5" id="KW-0488">Methylation</keyword>
<keyword evidence="4" id="KW-1003">Cell membrane</keyword>
<dbReference type="Pfam" id="PF11612">
    <property type="entry name" value="T2SSJ"/>
    <property type="match status" value="1"/>
</dbReference>
<evidence type="ECO:0000256" key="10">
    <source>
        <dbReference type="SAM" id="Phobius"/>
    </source>
</evidence>
<comment type="caution">
    <text evidence="11">The sequence shown here is derived from an EMBL/GenBank/DDBJ whole genome shotgun (WGS) entry which is preliminary data.</text>
</comment>
<dbReference type="InterPro" id="IPR045584">
    <property type="entry name" value="Pilin-like"/>
</dbReference>
<evidence type="ECO:0000256" key="9">
    <source>
        <dbReference type="ARBA" id="ARBA00023136"/>
    </source>
</evidence>
<dbReference type="EMBL" id="JAEMUH010000007">
    <property type="protein sequence ID" value="MBJ7550828.1"/>
    <property type="molecule type" value="Genomic_DNA"/>
</dbReference>
<keyword evidence="6" id="KW-0997">Cell inner membrane</keyword>
<accession>A0ABS0ZAY4</accession>
<reference evidence="11 12" key="1">
    <citation type="submission" date="2020-12" db="EMBL/GenBank/DDBJ databases">
        <title>Comparative genome analysis of fungal antagonists Marinomonas ostreistagni 398 and M. spartinae 468.</title>
        <authorList>
            <person name="Fields J.L."/>
            <person name="Mavrodi O.V."/>
            <person name="Biber P.D."/>
            <person name="Indest K.J."/>
            <person name="Mavrodi D.V."/>
        </authorList>
    </citation>
    <scope>NUCLEOTIDE SEQUENCE [LARGE SCALE GENOMIC DNA]</scope>
    <source>
        <strain evidence="11 12">USM7</strain>
    </source>
</reference>
<proteinExistence type="inferred from homology"/>
<keyword evidence="7 10" id="KW-0812">Transmembrane</keyword>
<evidence type="ECO:0000256" key="5">
    <source>
        <dbReference type="ARBA" id="ARBA00022481"/>
    </source>
</evidence>
<keyword evidence="12" id="KW-1185">Reference proteome</keyword>
<dbReference type="SUPFAM" id="SSF54523">
    <property type="entry name" value="Pili subunits"/>
    <property type="match status" value="1"/>
</dbReference>
<dbReference type="RefSeq" id="WP_199462435.1">
    <property type="nucleotide sequence ID" value="NZ_JAEMUH010000007.1"/>
</dbReference>
<evidence type="ECO:0000256" key="2">
    <source>
        <dbReference type="ARBA" id="ARBA00011084"/>
    </source>
</evidence>
<feature type="transmembrane region" description="Helical" evidence="10">
    <location>
        <begin position="7"/>
        <end position="27"/>
    </location>
</feature>
<organism evidence="11 12">
    <name type="scientific">Marinomonas ostreistagni</name>
    <dbReference type="NCBI Taxonomy" id="359209"/>
    <lineage>
        <taxon>Bacteria</taxon>
        <taxon>Pseudomonadati</taxon>
        <taxon>Pseudomonadota</taxon>
        <taxon>Gammaproteobacteria</taxon>
        <taxon>Oceanospirillales</taxon>
        <taxon>Oceanospirillaceae</taxon>
        <taxon>Marinomonas</taxon>
    </lineage>
</organism>
<evidence type="ECO:0000256" key="7">
    <source>
        <dbReference type="ARBA" id="ARBA00022692"/>
    </source>
</evidence>
<dbReference type="InterPro" id="IPR051621">
    <property type="entry name" value="T2SS_protein_J"/>
</dbReference>
<gene>
    <name evidence="11" type="primary">gspJ</name>
    <name evidence="11" type="ORF">JHD44_09060</name>
</gene>
<evidence type="ECO:0000256" key="3">
    <source>
        <dbReference type="ARBA" id="ARBA00021539"/>
    </source>
</evidence>
<dbReference type="InterPro" id="IPR012902">
    <property type="entry name" value="N_methyl_site"/>
</dbReference>
<evidence type="ECO:0000256" key="4">
    <source>
        <dbReference type="ARBA" id="ARBA00022475"/>
    </source>
</evidence>
<name>A0ABS0ZAY4_9GAMM</name>
<evidence type="ECO:0000256" key="1">
    <source>
        <dbReference type="ARBA" id="ARBA00004377"/>
    </source>
</evidence>
<dbReference type="NCBIfam" id="TIGR02532">
    <property type="entry name" value="IV_pilin_GFxxxE"/>
    <property type="match status" value="1"/>
</dbReference>
<dbReference type="PANTHER" id="PTHR39583:SF2">
    <property type="entry name" value="TYPE II SECRETION SYSTEM PROTEIN J"/>
    <property type="match status" value="1"/>
</dbReference>
<evidence type="ECO:0000256" key="6">
    <source>
        <dbReference type="ARBA" id="ARBA00022519"/>
    </source>
</evidence>
<dbReference type="PANTHER" id="PTHR39583">
    <property type="entry name" value="TYPE II SECRETION SYSTEM PROTEIN J-RELATED"/>
    <property type="match status" value="1"/>
</dbReference>
<dbReference type="Pfam" id="PF07963">
    <property type="entry name" value="N_methyl"/>
    <property type="match status" value="1"/>
</dbReference>
<evidence type="ECO:0000313" key="12">
    <source>
        <dbReference type="Proteomes" id="UP000598488"/>
    </source>
</evidence>
<sequence>MSKRKGFTLVELLVVVLIISFMGKVAYDMLGTAIQLESRTAEHANAIEQMTGVLSWLQQDAEQFVDRPIRGELGERLPSLIVQHGRLSLTHLGWANPLQVQRSNAQRVSYHFINNELHRLSWQVLDRAQDSKSVTQKLSGQGNLDIETIEFSVLSYSNGKPHWQTEWPPKSSHLPGDQHHAQAIALRVRLTSQQLGTIERVFELPSITIETNQ</sequence>
<dbReference type="InterPro" id="IPR010055">
    <property type="entry name" value="T2SS_protein-GspJ"/>
</dbReference>
<dbReference type="Proteomes" id="UP000598488">
    <property type="component" value="Unassembled WGS sequence"/>
</dbReference>
<comment type="similarity">
    <text evidence="2">Belongs to the GSP J family.</text>
</comment>